<proteinExistence type="predicted"/>
<name>A0AC60QSB6_IXOPE</name>
<dbReference type="Proteomes" id="UP000805193">
    <property type="component" value="Unassembled WGS sequence"/>
</dbReference>
<accession>A0AC60QSB6</accession>
<protein>
    <submittedName>
        <fullName evidence="1">Uncharacterized protein</fullName>
    </submittedName>
</protein>
<evidence type="ECO:0000313" key="1">
    <source>
        <dbReference type="EMBL" id="KAG0440207.1"/>
    </source>
</evidence>
<comment type="caution">
    <text evidence="1">The sequence shown here is derived from an EMBL/GenBank/DDBJ whole genome shotgun (WGS) entry which is preliminary data.</text>
</comment>
<organism evidence="1 2">
    <name type="scientific">Ixodes persulcatus</name>
    <name type="common">Taiga tick</name>
    <dbReference type="NCBI Taxonomy" id="34615"/>
    <lineage>
        <taxon>Eukaryota</taxon>
        <taxon>Metazoa</taxon>
        <taxon>Ecdysozoa</taxon>
        <taxon>Arthropoda</taxon>
        <taxon>Chelicerata</taxon>
        <taxon>Arachnida</taxon>
        <taxon>Acari</taxon>
        <taxon>Parasitiformes</taxon>
        <taxon>Ixodida</taxon>
        <taxon>Ixodoidea</taxon>
        <taxon>Ixodidae</taxon>
        <taxon>Ixodinae</taxon>
        <taxon>Ixodes</taxon>
    </lineage>
</organism>
<evidence type="ECO:0000313" key="2">
    <source>
        <dbReference type="Proteomes" id="UP000805193"/>
    </source>
</evidence>
<sequence>MCEQAFILAKHVAPRVEPPRAHQNRQPPVQLDFSTRWLFSCLRKLEKCEKSDGEMPCKCCVPRCRGNYTADTKVHVFKFPKDQTLRDACIRAVPREDLSVTENSRVCELHFGHEDIIREASHTDESTGRTITVPLSHVRLRPDAVPSKFPSCPIYLSREATRREDPDSKRARMKHAAMQKAIAESEEMFNRAHEEDKVHSLGELFGHLRSKEMKFWNIIEKDERLVIIHIVDDKAPWLKYFVCVKGDMSVTLHVMKTAVKKLGANLVVPEIADSKKGIVELLQGIEKWDGDLISNSVEEICEAICLLLDQLSTSHAEDDADSIRFLREQVSLFQAKKQRRRYSADFMVFCCILFHHIAPCVRLYTQPWKRHFAASHDDQIGMLLLWHEPSTRASERSIPQLHGEKNF</sequence>
<keyword evidence="2" id="KW-1185">Reference proteome</keyword>
<gene>
    <name evidence="1" type="ORF">HPB47_016373</name>
</gene>
<reference evidence="1 2" key="1">
    <citation type="journal article" date="2020" name="Cell">
        <title>Large-Scale Comparative Analyses of Tick Genomes Elucidate Their Genetic Diversity and Vector Capacities.</title>
        <authorList>
            <consortium name="Tick Genome and Microbiome Consortium (TIGMIC)"/>
            <person name="Jia N."/>
            <person name="Wang J."/>
            <person name="Shi W."/>
            <person name="Du L."/>
            <person name="Sun Y."/>
            <person name="Zhan W."/>
            <person name="Jiang J.F."/>
            <person name="Wang Q."/>
            <person name="Zhang B."/>
            <person name="Ji P."/>
            <person name="Bell-Sakyi L."/>
            <person name="Cui X.M."/>
            <person name="Yuan T.T."/>
            <person name="Jiang B.G."/>
            <person name="Yang W.F."/>
            <person name="Lam T.T."/>
            <person name="Chang Q.C."/>
            <person name="Ding S.J."/>
            <person name="Wang X.J."/>
            <person name="Zhu J.G."/>
            <person name="Ruan X.D."/>
            <person name="Zhao L."/>
            <person name="Wei J.T."/>
            <person name="Ye R.Z."/>
            <person name="Que T.C."/>
            <person name="Du C.H."/>
            <person name="Zhou Y.H."/>
            <person name="Cheng J.X."/>
            <person name="Dai P.F."/>
            <person name="Guo W.B."/>
            <person name="Han X.H."/>
            <person name="Huang E.J."/>
            <person name="Li L.F."/>
            <person name="Wei W."/>
            <person name="Gao Y.C."/>
            <person name="Liu J.Z."/>
            <person name="Shao H.Z."/>
            <person name="Wang X."/>
            <person name="Wang C.C."/>
            <person name="Yang T.C."/>
            <person name="Huo Q.B."/>
            <person name="Li W."/>
            <person name="Chen H.Y."/>
            <person name="Chen S.E."/>
            <person name="Zhou L.G."/>
            <person name="Ni X.B."/>
            <person name="Tian J.H."/>
            <person name="Sheng Y."/>
            <person name="Liu T."/>
            <person name="Pan Y.S."/>
            <person name="Xia L.Y."/>
            <person name="Li J."/>
            <person name="Zhao F."/>
            <person name="Cao W.C."/>
        </authorList>
    </citation>
    <scope>NUCLEOTIDE SEQUENCE [LARGE SCALE GENOMIC DNA]</scope>
    <source>
        <strain evidence="1">Iper-2018</strain>
    </source>
</reference>
<dbReference type="EMBL" id="JABSTQ010005081">
    <property type="protein sequence ID" value="KAG0440207.1"/>
    <property type="molecule type" value="Genomic_DNA"/>
</dbReference>